<evidence type="ECO:0000313" key="3">
    <source>
        <dbReference type="Proteomes" id="UP000092445"/>
    </source>
</evidence>
<keyword evidence="3" id="KW-1185">Reference proteome</keyword>
<dbReference type="Proteomes" id="UP000092445">
    <property type="component" value="Unassembled WGS sequence"/>
</dbReference>
<organism evidence="2 3">
    <name type="scientific">Glossina pallidipes</name>
    <name type="common">Tsetse fly</name>
    <dbReference type="NCBI Taxonomy" id="7398"/>
    <lineage>
        <taxon>Eukaryota</taxon>
        <taxon>Metazoa</taxon>
        <taxon>Ecdysozoa</taxon>
        <taxon>Arthropoda</taxon>
        <taxon>Hexapoda</taxon>
        <taxon>Insecta</taxon>
        <taxon>Pterygota</taxon>
        <taxon>Neoptera</taxon>
        <taxon>Endopterygota</taxon>
        <taxon>Diptera</taxon>
        <taxon>Brachycera</taxon>
        <taxon>Muscomorpha</taxon>
        <taxon>Hippoboscoidea</taxon>
        <taxon>Glossinidae</taxon>
        <taxon>Glossina</taxon>
    </lineage>
</organism>
<protein>
    <submittedName>
        <fullName evidence="2">Uncharacterized protein</fullName>
    </submittedName>
</protein>
<dbReference type="AlphaFoldDB" id="A0A1A9ZE05"/>
<name>A0A1A9ZE05_GLOPL</name>
<reference evidence="2" key="2">
    <citation type="submission" date="2020-05" db="UniProtKB">
        <authorList>
            <consortium name="EnsemblMetazoa"/>
        </authorList>
    </citation>
    <scope>IDENTIFICATION</scope>
    <source>
        <strain evidence="2">IAEA</strain>
    </source>
</reference>
<accession>A0A1A9ZE05</accession>
<sequence>MRKRCKDRWAWTTVREVETKRKIDEYEVLNYNTHVGIFCSVYNEVPMASTIGRKISIKKFRNILSYIDLPVERNYEKKSCKIPPPTKLSQIFITPSRVEGEDPGGENGIQPEDEFREGDEPP</sequence>
<evidence type="ECO:0000313" key="2">
    <source>
        <dbReference type="EnsemblMetazoa" id="GPAI011771-PA"/>
    </source>
</evidence>
<dbReference type="VEuPathDB" id="VectorBase:GPAI011771"/>
<proteinExistence type="predicted"/>
<dbReference type="EnsemblMetazoa" id="GPAI011771-RA">
    <property type="protein sequence ID" value="GPAI011771-PA"/>
    <property type="gene ID" value="GPAI011771"/>
</dbReference>
<evidence type="ECO:0000256" key="1">
    <source>
        <dbReference type="SAM" id="MobiDB-lite"/>
    </source>
</evidence>
<reference evidence="3" key="1">
    <citation type="submission" date="2014-03" db="EMBL/GenBank/DDBJ databases">
        <authorList>
            <person name="Aksoy S."/>
            <person name="Warren W."/>
            <person name="Wilson R.K."/>
        </authorList>
    </citation>
    <scope>NUCLEOTIDE SEQUENCE [LARGE SCALE GENOMIC DNA]</scope>
    <source>
        <strain evidence="3">IAEA</strain>
    </source>
</reference>
<feature type="compositionally biased region" description="Acidic residues" evidence="1">
    <location>
        <begin position="111"/>
        <end position="122"/>
    </location>
</feature>
<feature type="region of interest" description="Disordered" evidence="1">
    <location>
        <begin position="94"/>
        <end position="122"/>
    </location>
</feature>